<evidence type="ECO:0000313" key="3">
    <source>
        <dbReference type="Proteomes" id="UP001442468"/>
    </source>
</evidence>
<evidence type="ECO:0008006" key="4">
    <source>
        <dbReference type="Google" id="ProtNLM"/>
    </source>
</evidence>
<evidence type="ECO:0000256" key="1">
    <source>
        <dbReference type="SAM" id="MobiDB-lite"/>
    </source>
</evidence>
<dbReference type="RefSeq" id="WP_349760336.1">
    <property type="nucleotide sequence ID" value="NZ_JBEGCJ010000001.1"/>
</dbReference>
<accession>A0ABV1NAL7</accession>
<comment type="caution">
    <text evidence="2">The sequence shown here is derived from an EMBL/GenBank/DDBJ whole genome shotgun (WGS) entry which is preliminary data.</text>
</comment>
<proteinExistence type="predicted"/>
<reference evidence="2 3" key="1">
    <citation type="submission" date="2024-05" db="EMBL/GenBank/DDBJ databases">
        <title>Halomonas sp. SSM6 16S ribosomal RNA gene Genome sequencing and assembly.</title>
        <authorList>
            <person name="Yook S."/>
        </authorList>
    </citation>
    <scope>NUCLEOTIDE SEQUENCE [LARGE SCALE GENOMIC DNA]</scope>
    <source>
        <strain evidence="2 3">SSM6</strain>
    </source>
</reference>
<protein>
    <recommendedName>
        <fullName evidence="4">LysR substrate-binding domain-containing protein</fullName>
    </recommendedName>
</protein>
<keyword evidence="3" id="KW-1185">Reference proteome</keyword>
<name>A0ABV1NAL7_9GAMM</name>
<organism evidence="2 3">
    <name type="scientific">Halomonas aquatica</name>
    <dbReference type="NCBI Taxonomy" id="3151123"/>
    <lineage>
        <taxon>Bacteria</taxon>
        <taxon>Pseudomonadati</taxon>
        <taxon>Pseudomonadota</taxon>
        <taxon>Gammaproteobacteria</taxon>
        <taxon>Oceanospirillales</taxon>
        <taxon>Halomonadaceae</taxon>
        <taxon>Halomonas</taxon>
    </lineage>
</organism>
<gene>
    <name evidence="2" type="ORF">ABE960_00910</name>
</gene>
<evidence type="ECO:0000313" key="2">
    <source>
        <dbReference type="EMBL" id="MEQ6916087.1"/>
    </source>
</evidence>
<feature type="region of interest" description="Disordered" evidence="1">
    <location>
        <begin position="18"/>
        <end position="45"/>
    </location>
</feature>
<dbReference type="Proteomes" id="UP001442468">
    <property type="component" value="Unassembled WGS sequence"/>
</dbReference>
<sequence>MRLHRHAGAVIDDKSVAGDEGVVGGDQKRHGAGHLTGKGYPPRRRGPAEARVQLFDAFPEAFEALVSGHVDRVLQCTAHFSHADCVGRTMHRAFPVDTFVAGSRPLALLRRVKVAEPFSVGLQPATRHYTDLSAFAEQRHYATIVAVAEGLLAGEVDAGICARDTLAHQQGALLLMKDLGPALDVWVLYGTESLPDTSPLVLS</sequence>
<dbReference type="EMBL" id="JBEGCJ010000001">
    <property type="protein sequence ID" value="MEQ6916087.1"/>
    <property type="molecule type" value="Genomic_DNA"/>
</dbReference>